<keyword evidence="3" id="KW-1185">Reference proteome</keyword>
<dbReference type="AlphaFoldDB" id="A0A9D4MSC2"/>
<accession>A0A9D4MSC2</accession>
<reference evidence="2" key="2">
    <citation type="submission" date="2020-11" db="EMBL/GenBank/DDBJ databases">
        <authorList>
            <person name="McCartney M.A."/>
            <person name="Auch B."/>
            <person name="Kono T."/>
            <person name="Mallez S."/>
            <person name="Becker A."/>
            <person name="Gohl D.M."/>
            <person name="Silverstein K.A.T."/>
            <person name="Koren S."/>
            <person name="Bechman K.B."/>
            <person name="Herman A."/>
            <person name="Abrahante J.E."/>
            <person name="Garbe J."/>
        </authorList>
    </citation>
    <scope>NUCLEOTIDE SEQUENCE</scope>
    <source>
        <strain evidence="2">Duluth1</strain>
        <tissue evidence="2">Whole animal</tissue>
    </source>
</reference>
<protein>
    <submittedName>
        <fullName evidence="2">Uncharacterized protein</fullName>
    </submittedName>
</protein>
<gene>
    <name evidence="2" type="ORF">DPMN_006683</name>
</gene>
<proteinExistence type="predicted"/>
<name>A0A9D4MSC2_DREPO</name>
<dbReference type="Proteomes" id="UP000828390">
    <property type="component" value="Unassembled WGS sequence"/>
</dbReference>
<reference evidence="2" key="1">
    <citation type="journal article" date="2019" name="bioRxiv">
        <title>The Genome of the Zebra Mussel, Dreissena polymorpha: A Resource for Invasive Species Research.</title>
        <authorList>
            <person name="McCartney M.A."/>
            <person name="Auch B."/>
            <person name="Kono T."/>
            <person name="Mallez S."/>
            <person name="Zhang Y."/>
            <person name="Obille A."/>
            <person name="Becker A."/>
            <person name="Abrahante J.E."/>
            <person name="Garbe J."/>
            <person name="Badalamenti J.P."/>
            <person name="Herman A."/>
            <person name="Mangelson H."/>
            <person name="Liachko I."/>
            <person name="Sullivan S."/>
            <person name="Sone E.D."/>
            <person name="Koren S."/>
            <person name="Silverstein K.A.T."/>
            <person name="Beckman K.B."/>
            <person name="Gohl D.M."/>
        </authorList>
    </citation>
    <scope>NUCLEOTIDE SEQUENCE</scope>
    <source>
        <strain evidence="2">Duluth1</strain>
        <tissue evidence="2">Whole animal</tissue>
    </source>
</reference>
<evidence type="ECO:0000313" key="3">
    <source>
        <dbReference type="Proteomes" id="UP000828390"/>
    </source>
</evidence>
<evidence type="ECO:0000256" key="1">
    <source>
        <dbReference type="SAM" id="MobiDB-lite"/>
    </source>
</evidence>
<comment type="caution">
    <text evidence="2">The sequence shown here is derived from an EMBL/GenBank/DDBJ whole genome shotgun (WGS) entry which is preliminary data.</text>
</comment>
<dbReference type="EMBL" id="JAIWYP010000001">
    <property type="protein sequence ID" value="KAH3882738.1"/>
    <property type="molecule type" value="Genomic_DNA"/>
</dbReference>
<organism evidence="2 3">
    <name type="scientific">Dreissena polymorpha</name>
    <name type="common">Zebra mussel</name>
    <name type="synonym">Mytilus polymorpha</name>
    <dbReference type="NCBI Taxonomy" id="45954"/>
    <lineage>
        <taxon>Eukaryota</taxon>
        <taxon>Metazoa</taxon>
        <taxon>Spiralia</taxon>
        <taxon>Lophotrochozoa</taxon>
        <taxon>Mollusca</taxon>
        <taxon>Bivalvia</taxon>
        <taxon>Autobranchia</taxon>
        <taxon>Heteroconchia</taxon>
        <taxon>Euheterodonta</taxon>
        <taxon>Imparidentia</taxon>
        <taxon>Neoheterodontei</taxon>
        <taxon>Myida</taxon>
        <taxon>Dreissenoidea</taxon>
        <taxon>Dreissenidae</taxon>
        <taxon>Dreissena</taxon>
    </lineage>
</organism>
<evidence type="ECO:0000313" key="2">
    <source>
        <dbReference type="EMBL" id="KAH3882738.1"/>
    </source>
</evidence>
<feature type="region of interest" description="Disordered" evidence="1">
    <location>
        <begin position="1"/>
        <end position="26"/>
    </location>
</feature>
<sequence>MVDRPLPIRPNYTPKFDTSPDDSGMDPLAIVMNTATMRNREIQDVIRSPQSDGNMKHNV</sequence>